<evidence type="ECO:0000313" key="3">
    <source>
        <dbReference type="RefSeq" id="XP_033456437.1"/>
    </source>
</evidence>
<proteinExistence type="predicted"/>
<evidence type="ECO:0000256" key="1">
    <source>
        <dbReference type="SAM" id="MobiDB-lite"/>
    </source>
</evidence>
<organism evidence="3">
    <name type="scientific">Dissoconium aciculare CBS 342.82</name>
    <dbReference type="NCBI Taxonomy" id="1314786"/>
    <lineage>
        <taxon>Eukaryota</taxon>
        <taxon>Fungi</taxon>
        <taxon>Dikarya</taxon>
        <taxon>Ascomycota</taxon>
        <taxon>Pezizomycotina</taxon>
        <taxon>Dothideomycetes</taxon>
        <taxon>Dothideomycetidae</taxon>
        <taxon>Mycosphaerellales</taxon>
        <taxon>Dissoconiaceae</taxon>
        <taxon>Dissoconium</taxon>
    </lineage>
</organism>
<dbReference type="Proteomes" id="UP000504637">
    <property type="component" value="Unplaced"/>
</dbReference>
<keyword evidence="2" id="KW-1185">Reference proteome</keyword>
<sequence>MQLLSSASTHHPKTPPGCREAALKNPYDEHSHCPRTSSRGLDMRQFPRQHHHRSESSHKKEMLALVGYTLVLSAIVQFWPGDRSGSKEMRNTSKECQCFVSSAPCERSCSRRMR</sequence>
<name>A0A6J3LUE1_9PEZI</name>
<evidence type="ECO:0000313" key="2">
    <source>
        <dbReference type="Proteomes" id="UP000504637"/>
    </source>
</evidence>
<protein>
    <submittedName>
        <fullName evidence="3">Uncharacterized protein</fullName>
    </submittedName>
</protein>
<accession>A0A6J3LUE1</accession>
<reference evidence="3" key="1">
    <citation type="submission" date="2020-01" db="EMBL/GenBank/DDBJ databases">
        <authorList>
            <consortium name="DOE Joint Genome Institute"/>
            <person name="Haridas S."/>
            <person name="Albert R."/>
            <person name="Binder M."/>
            <person name="Bloem J."/>
            <person name="Labutti K."/>
            <person name="Salamov A."/>
            <person name="Andreopoulos B."/>
            <person name="Baker S.E."/>
            <person name="Barry K."/>
            <person name="Bills G."/>
            <person name="Bluhm B.H."/>
            <person name="Cannon C."/>
            <person name="Castanera R."/>
            <person name="Culley D.E."/>
            <person name="Daum C."/>
            <person name="Ezra D."/>
            <person name="Gonzalez J.B."/>
            <person name="Henrissat B."/>
            <person name="Kuo A."/>
            <person name="Liang C."/>
            <person name="Lipzen A."/>
            <person name="Lutzoni F."/>
            <person name="Magnuson J."/>
            <person name="Mondo S."/>
            <person name="Nolan M."/>
            <person name="Ohm R."/>
            <person name="Pangilinan J."/>
            <person name="Park H.-J."/>
            <person name="Ramirez L."/>
            <person name="Alfaro M."/>
            <person name="Sun H."/>
            <person name="Tritt A."/>
            <person name="Yoshinaga Y."/>
            <person name="Zwiers L.-H."/>
            <person name="Turgeon B.G."/>
            <person name="Goodwin S.B."/>
            <person name="Spatafora J.W."/>
            <person name="Crous P.W."/>
            <person name="Grigoriev I.V."/>
        </authorList>
    </citation>
    <scope>NUCLEOTIDE SEQUENCE</scope>
    <source>
        <strain evidence="3">CBS 342.82</strain>
    </source>
</reference>
<dbReference type="AlphaFoldDB" id="A0A6J3LUE1"/>
<dbReference type="RefSeq" id="XP_033456437.1">
    <property type="nucleotide sequence ID" value="XM_033608808.1"/>
</dbReference>
<reference evidence="3" key="2">
    <citation type="submission" date="2020-04" db="EMBL/GenBank/DDBJ databases">
        <authorList>
            <consortium name="NCBI Genome Project"/>
        </authorList>
    </citation>
    <scope>NUCLEOTIDE SEQUENCE</scope>
    <source>
        <strain evidence="3">CBS 342.82</strain>
    </source>
</reference>
<reference evidence="3" key="3">
    <citation type="submission" date="2025-08" db="UniProtKB">
        <authorList>
            <consortium name="RefSeq"/>
        </authorList>
    </citation>
    <scope>IDENTIFICATION</scope>
    <source>
        <strain evidence="3">CBS 342.82</strain>
    </source>
</reference>
<feature type="region of interest" description="Disordered" evidence="1">
    <location>
        <begin position="1"/>
        <end position="59"/>
    </location>
</feature>
<dbReference type="GeneID" id="54366608"/>
<gene>
    <name evidence="3" type="ORF">K489DRAFT_65540</name>
</gene>